<reference evidence="1" key="1">
    <citation type="journal article" date="2015" name="Nature">
        <title>Complex archaea that bridge the gap between prokaryotes and eukaryotes.</title>
        <authorList>
            <person name="Spang A."/>
            <person name="Saw J.H."/>
            <person name="Jorgensen S.L."/>
            <person name="Zaremba-Niedzwiedzka K."/>
            <person name="Martijn J."/>
            <person name="Lind A.E."/>
            <person name="van Eijk R."/>
            <person name="Schleper C."/>
            <person name="Guy L."/>
            <person name="Ettema T.J."/>
        </authorList>
    </citation>
    <scope>NUCLEOTIDE SEQUENCE</scope>
</reference>
<proteinExistence type="predicted"/>
<gene>
    <name evidence="1" type="ORF">LCGC14_1588300</name>
</gene>
<evidence type="ECO:0000313" key="1">
    <source>
        <dbReference type="EMBL" id="KKK42508.1"/>
    </source>
</evidence>
<organism evidence="1">
    <name type="scientific">marine sediment metagenome</name>
    <dbReference type="NCBI Taxonomy" id="412755"/>
    <lineage>
        <taxon>unclassified sequences</taxon>
        <taxon>metagenomes</taxon>
        <taxon>ecological metagenomes</taxon>
    </lineage>
</organism>
<dbReference type="AlphaFoldDB" id="A0A0F8VDD4"/>
<comment type="caution">
    <text evidence="1">The sequence shown here is derived from an EMBL/GenBank/DDBJ whole genome shotgun (WGS) entry which is preliminary data.</text>
</comment>
<sequence>MSNPRKKFEIEIAPVGVWFTELDEHGKRINRSRFFNNTDLERDIFLLLEQLQIDFNF</sequence>
<protein>
    <submittedName>
        <fullName evidence="1">Uncharacterized protein</fullName>
    </submittedName>
</protein>
<name>A0A0F8VDD4_9ZZZZ</name>
<accession>A0A0F8VDD4</accession>
<dbReference type="EMBL" id="LAZR01070323">
    <property type="protein sequence ID" value="KKK42508.1"/>
    <property type="molecule type" value="Genomic_DNA"/>
</dbReference>